<dbReference type="Pfam" id="PF18323">
    <property type="entry name" value="CSN5_C"/>
    <property type="match status" value="1"/>
</dbReference>
<proteinExistence type="inferred from homology"/>
<evidence type="ECO:0000256" key="9">
    <source>
        <dbReference type="ARBA" id="ARBA00023049"/>
    </source>
</evidence>
<dbReference type="Proteomes" id="UP001182556">
    <property type="component" value="Unassembled WGS sequence"/>
</dbReference>
<dbReference type="InterPro" id="IPR050242">
    <property type="entry name" value="JAMM_MPN+_peptidase_M67A"/>
</dbReference>
<evidence type="ECO:0000256" key="7">
    <source>
        <dbReference type="ARBA" id="ARBA00022801"/>
    </source>
</evidence>
<dbReference type="FunFam" id="3.40.140.10:FF:000003">
    <property type="entry name" value="COP9 signalosome complex subunit 5"/>
    <property type="match status" value="1"/>
</dbReference>
<dbReference type="InterPro" id="IPR040961">
    <property type="entry name" value="CSN5_C"/>
</dbReference>
<evidence type="ECO:0000256" key="1">
    <source>
        <dbReference type="ARBA" id="ARBA00006008"/>
    </source>
</evidence>
<dbReference type="Gene3D" id="3.40.140.10">
    <property type="entry name" value="Cytidine Deaminase, domain 2"/>
    <property type="match status" value="1"/>
</dbReference>
<evidence type="ECO:0000313" key="13">
    <source>
        <dbReference type="EMBL" id="KAK1921800.1"/>
    </source>
</evidence>
<feature type="region of interest" description="Disordered" evidence="11">
    <location>
        <begin position="285"/>
        <end position="324"/>
    </location>
</feature>
<dbReference type="PROSITE" id="PS50249">
    <property type="entry name" value="MPN"/>
    <property type="match status" value="1"/>
</dbReference>
<dbReference type="SMART" id="SM00232">
    <property type="entry name" value="JAB_MPN"/>
    <property type="match status" value="1"/>
</dbReference>
<evidence type="ECO:0000256" key="4">
    <source>
        <dbReference type="ARBA" id="ARBA00022670"/>
    </source>
</evidence>
<evidence type="ECO:0000256" key="8">
    <source>
        <dbReference type="ARBA" id="ARBA00022833"/>
    </source>
</evidence>
<dbReference type="EMBL" id="JAODAN010000010">
    <property type="protein sequence ID" value="KAK1921800.1"/>
    <property type="molecule type" value="Genomic_DNA"/>
</dbReference>
<keyword evidence="8" id="KW-0862">Zinc</keyword>
<sequence>MDTAQKTFELNNNVELIDPLDELYRYSREEEQALVNAEPWKQDPHYFHTVKISAVALIKMVIHARSGGAYEIMGVMYGKVRDGTFWIMDAAALPVQGTETRVNAGNEAFEYMVQFQDSNRQAGKEEMLRGWYHSHPGYGCWLSGIDVGTQTTNQKFSDPYLAVVIDPNRTVSAGKVEIGAFRTYPEGYTPPAASKSQYQSVPMDKIEDFGVHADSYYQLKIEIYKTKMDEHILNLLWNKYWVSTLSQSLLVSNRPFATSQIRDLAEKLNAAADSCEKNQSHITITANKDKAEGSKGKKASSAGEGVTAEDQETPISKAAKEGGRIAAEAQNGMLSQVLKDRLFNTPLTTTLTPEQAKSAAQGAS</sequence>
<evidence type="ECO:0000256" key="10">
    <source>
        <dbReference type="ARBA" id="ARBA00058010"/>
    </source>
</evidence>
<keyword evidence="5" id="KW-0479">Metal-binding</keyword>
<evidence type="ECO:0000256" key="11">
    <source>
        <dbReference type="SAM" id="MobiDB-lite"/>
    </source>
</evidence>
<dbReference type="InterPro" id="IPR000555">
    <property type="entry name" value="JAMM/MPN+_dom"/>
</dbReference>
<keyword evidence="9" id="KW-0482">Metalloprotease</keyword>
<accession>A0AAD9CUK5</accession>
<evidence type="ECO:0000256" key="6">
    <source>
        <dbReference type="ARBA" id="ARBA00022790"/>
    </source>
</evidence>
<dbReference type="PANTHER" id="PTHR10410">
    <property type="entry name" value="EUKARYOTIC TRANSLATION INITIATION FACTOR 3 -RELATED"/>
    <property type="match status" value="1"/>
</dbReference>
<comment type="similarity">
    <text evidence="1">Belongs to the peptidase M67A family. CSN5 subfamily.</text>
</comment>
<keyword evidence="6" id="KW-0736">Signalosome</keyword>
<dbReference type="GO" id="GO:0046872">
    <property type="term" value="F:metal ion binding"/>
    <property type="evidence" value="ECO:0007669"/>
    <property type="project" value="UniProtKB-KW"/>
</dbReference>
<evidence type="ECO:0000313" key="14">
    <source>
        <dbReference type="Proteomes" id="UP001182556"/>
    </source>
</evidence>
<evidence type="ECO:0000259" key="12">
    <source>
        <dbReference type="PROSITE" id="PS50249"/>
    </source>
</evidence>
<keyword evidence="7" id="KW-0378">Hydrolase</keyword>
<dbReference type="GO" id="GO:0006508">
    <property type="term" value="P:proteolysis"/>
    <property type="evidence" value="ECO:0007669"/>
    <property type="project" value="UniProtKB-KW"/>
</dbReference>
<organism evidence="13 14">
    <name type="scientific">Papiliotrema laurentii</name>
    <name type="common">Cryptococcus laurentii</name>
    <dbReference type="NCBI Taxonomy" id="5418"/>
    <lineage>
        <taxon>Eukaryota</taxon>
        <taxon>Fungi</taxon>
        <taxon>Dikarya</taxon>
        <taxon>Basidiomycota</taxon>
        <taxon>Agaricomycotina</taxon>
        <taxon>Tremellomycetes</taxon>
        <taxon>Tremellales</taxon>
        <taxon>Rhynchogastremaceae</taxon>
        <taxon>Papiliotrema</taxon>
    </lineage>
</organism>
<dbReference type="GO" id="GO:0008237">
    <property type="term" value="F:metallopeptidase activity"/>
    <property type="evidence" value="ECO:0007669"/>
    <property type="project" value="UniProtKB-KW"/>
</dbReference>
<reference evidence="13" key="1">
    <citation type="submission" date="2023-02" db="EMBL/GenBank/DDBJ databases">
        <title>Identification and recombinant expression of a fungal hydrolase from Papiliotrema laurentii that hydrolyzes apple cutin and clears colloidal polyester polyurethane.</title>
        <authorList>
            <consortium name="DOE Joint Genome Institute"/>
            <person name="Roman V.A."/>
            <person name="Bojanowski C."/>
            <person name="Crable B.R."/>
            <person name="Wagner D.N."/>
            <person name="Hung C.S."/>
            <person name="Nadeau L.J."/>
            <person name="Schratz L."/>
            <person name="Haridas S."/>
            <person name="Pangilinan J."/>
            <person name="Lipzen A."/>
            <person name="Na H."/>
            <person name="Yan M."/>
            <person name="Ng V."/>
            <person name="Grigoriev I.V."/>
            <person name="Spatafora J.W."/>
            <person name="Barlow D."/>
            <person name="Biffinger J."/>
            <person name="Kelley-Loughnane N."/>
            <person name="Varaljay V.A."/>
            <person name="Crookes-Goodson W.J."/>
        </authorList>
    </citation>
    <scope>NUCLEOTIDE SEQUENCE</scope>
    <source>
        <strain evidence="13">5307AH</strain>
    </source>
</reference>
<dbReference type="InterPro" id="IPR037518">
    <property type="entry name" value="MPN"/>
</dbReference>
<comment type="function">
    <text evidence="10">Catalytic Component of the COP9 signalosome (CSN) complex that acts as an regulator of the ubiquitin (Ubl) conjugation pathway by mediating the deneddylation of the cullin subunit of SCF-type E3 ubiquitin-protein ligase complexes.</text>
</comment>
<gene>
    <name evidence="13" type="ORF">DB88DRAFT_499242</name>
</gene>
<dbReference type="AlphaFoldDB" id="A0AAD9CUK5"/>
<dbReference type="GO" id="GO:0008180">
    <property type="term" value="C:COP9 signalosome"/>
    <property type="evidence" value="ECO:0007669"/>
    <property type="project" value="UniProtKB-KW"/>
</dbReference>
<keyword evidence="4 13" id="KW-0645">Protease</keyword>
<name>A0AAD9CUK5_PAPLA</name>
<dbReference type="SUPFAM" id="SSF102712">
    <property type="entry name" value="JAB1/MPN domain"/>
    <property type="match status" value="1"/>
</dbReference>
<comment type="caution">
    <text evidence="13">The sequence shown here is derived from an EMBL/GenBank/DDBJ whole genome shotgun (WGS) entry which is preliminary data.</text>
</comment>
<feature type="domain" description="MPN" evidence="12">
    <location>
        <begin position="50"/>
        <end position="187"/>
    </location>
</feature>
<dbReference type="GO" id="GO:0000338">
    <property type="term" value="P:protein deneddylation"/>
    <property type="evidence" value="ECO:0007669"/>
    <property type="project" value="UniProtKB-ARBA"/>
</dbReference>
<evidence type="ECO:0000256" key="3">
    <source>
        <dbReference type="ARBA" id="ARBA00014880"/>
    </source>
</evidence>
<keyword evidence="14" id="KW-1185">Reference proteome</keyword>
<evidence type="ECO:0000256" key="2">
    <source>
        <dbReference type="ARBA" id="ARBA00011098"/>
    </source>
</evidence>
<dbReference type="Pfam" id="PF01398">
    <property type="entry name" value="JAB"/>
    <property type="match status" value="1"/>
</dbReference>
<comment type="subunit">
    <text evidence="2">Component of the COP9 signalosome (CSN) complex.</text>
</comment>
<evidence type="ECO:0000256" key="5">
    <source>
        <dbReference type="ARBA" id="ARBA00022723"/>
    </source>
</evidence>
<protein>
    <recommendedName>
        <fullName evidence="3">COP9 signalosome complex subunit 5</fullName>
    </recommendedName>
</protein>
<dbReference type="CDD" id="cd08069">
    <property type="entry name" value="MPN_RPN11_CSN5"/>
    <property type="match status" value="1"/>
</dbReference>